<organism evidence="2 3">
    <name type="scientific">Choiromyces venosus 120613-1</name>
    <dbReference type="NCBI Taxonomy" id="1336337"/>
    <lineage>
        <taxon>Eukaryota</taxon>
        <taxon>Fungi</taxon>
        <taxon>Dikarya</taxon>
        <taxon>Ascomycota</taxon>
        <taxon>Pezizomycotina</taxon>
        <taxon>Pezizomycetes</taxon>
        <taxon>Pezizales</taxon>
        <taxon>Tuberaceae</taxon>
        <taxon>Choiromyces</taxon>
    </lineage>
</organism>
<accession>A0A3N4JD55</accession>
<feature type="compositionally biased region" description="Pro residues" evidence="1">
    <location>
        <begin position="192"/>
        <end position="204"/>
    </location>
</feature>
<dbReference type="EMBL" id="ML120417">
    <property type="protein sequence ID" value="RPA96189.1"/>
    <property type="molecule type" value="Genomic_DNA"/>
</dbReference>
<dbReference type="CDD" id="cd19817">
    <property type="entry name" value="Bbox1_ANCHR-like"/>
    <property type="match status" value="1"/>
</dbReference>
<feature type="compositionally biased region" description="Polar residues" evidence="1">
    <location>
        <begin position="128"/>
        <end position="137"/>
    </location>
</feature>
<evidence type="ECO:0000313" key="3">
    <source>
        <dbReference type="Proteomes" id="UP000276215"/>
    </source>
</evidence>
<dbReference type="STRING" id="1336337.A0A3N4JD55"/>
<dbReference type="AlphaFoldDB" id="A0A3N4JD55"/>
<feature type="compositionally biased region" description="Acidic residues" evidence="1">
    <location>
        <begin position="110"/>
        <end position="120"/>
    </location>
</feature>
<dbReference type="SUPFAM" id="SSF57845">
    <property type="entry name" value="B-box zinc-binding domain"/>
    <property type="match status" value="1"/>
</dbReference>
<dbReference type="PANTHER" id="PTHR46603:SF1">
    <property type="entry name" value="ABSCISSION_NOCUT CHECKPOINT REGULATOR"/>
    <property type="match status" value="1"/>
</dbReference>
<feature type="region of interest" description="Disordered" evidence="1">
    <location>
        <begin position="232"/>
        <end position="251"/>
    </location>
</feature>
<evidence type="ECO:0000256" key="1">
    <source>
        <dbReference type="SAM" id="MobiDB-lite"/>
    </source>
</evidence>
<gene>
    <name evidence="2" type="ORF">L873DRAFT_1791804</name>
</gene>
<dbReference type="InterPro" id="IPR044553">
    <property type="entry name" value="Bbox1_ANCHR"/>
</dbReference>
<dbReference type="Proteomes" id="UP000276215">
    <property type="component" value="Unassembled WGS sequence"/>
</dbReference>
<feature type="region of interest" description="Disordered" evidence="1">
    <location>
        <begin position="23"/>
        <end position="47"/>
    </location>
</feature>
<reference evidence="2 3" key="1">
    <citation type="journal article" date="2018" name="Nat. Ecol. Evol.">
        <title>Pezizomycetes genomes reveal the molecular basis of ectomycorrhizal truffle lifestyle.</title>
        <authorList>
            <person name="Murat C."/>
            <person name="Payen T."/>
            <person name="Noel B."/>
            <person name="Kuo A."/>
            <person name="Morin E."/>
            <person name="Chen J."/>
            <person name="Kohler A."/>
            <person name="Krizsan K."/>
            <person name="Balestrini R."/>
            <person name="Da Silva C."/>
            <person name="Montanini B."/>
            <person name="Hainaut M."/>
            <person name="Levati E."/>
            <person name="Barry K.W."/>
            <person name="Belfiori B."/>
            <person name="Cichocki N."/>
            <person name="Clum A."/>
            <person name="Dockter R.B."/>
            <person name="Fauchery L."/>
            <person name="Guy J."/>
            <person name="Iotti M."/>
            <person name="Le Tacon F."/>
            <person name="Lindquist E.A."/>
            <person name="Lipzen A."/>
            <person name="Malagnac F."/>
            <person name="Mello A."/>
            <person name="Molinier V."/>
            <person name="Miyauchi S."/>
            <person name="Poulain J."/>
            <person name="Riccioni C."/>
            <person name="Rubini A."/>
            <person name="Sitrit Y."/>
            <person name="Splivallo R."/>
            <person name="Traeger S."/>
            <person name="Wang M."/>
            <person name="Zifcakova L."/>
            <person name="Wipf D."/>
            <person name="Zambonelli A."/>
            <person name="Paolocci F."/>
            <person name="Nowrousian M."/>
            <person name="Ottonello S."/>
            <person name="Baldrian P."/>
            <person name="Spatafora J.W."/>
            <person name="Henrissat B."/>
            <person name="Nagy L.G."/>
            <person name="Aury J.M."/>
            <person name="Wincker P."/>
            <person name="Grigoriev I.V."/>
            <person name="Bonfante P."/>
            <person name="Martin F.M."/>
        </authorList>
    </citation>
    <scope>NUCLEOTIDE SEQUENCE [LARGE SCALE GENOMIC DNA]</scope>
    <source>
        <strain evidence="2 3">120613-1</strain>
    </source>
</reference>
<dbReference type="PANTHER" id="PTHR46603">
    <property type="entry name" value="ABSCISSION/NOCUT CHECKPOINT REGULATOR"/>
    <property type="match status" value="1"/>
</dbReference>
<protein>
    <submittedName>
        <fullName evidence="2">Uncharacterized protein</fullName>
    </submittedName>
</protein>
<keyword evidence="3" id="KW-1185">Reference proteome</keyword>
<dbReference type="OrthoDB" id="5407799at2759"/>
<sequence length="315" mass="34988">MDDDLARRLAALRNEHESRELIAYRSSSSTPPPTIIPQAPISPWTPRPKVKDELAARFEKIRLTPGSAKSSSVKELKKGYEDTLSESKTQEIFNALASSQDSWDTREDLHEDMDEADLLLEEAKVYISTPSKTSKPNDSTKDTSLEDPPAPPDWLHSDTLDPVTTTEEEEANILQQIRDEIDFEKANGITTPPEPPSPPEPAEPAEPGDAAPGIDESLLKRFEALGGLELPAVPKIEPGTKPKPHFTVAKPEDDETDTWCCICNDDAEYKCSGCENDIYCASCLYESHTGPNAGYEERRHKWTKYTKPKKRLAAA</sequence>
<feature type="region of interest" description="Disordered" evidence="1">
    <location>
        <begin position="99"/>
        <end position="217"/>
    </location>
</feature>
<name>A0A3N4JD55_9PEZI</name>
<proteinExistence type="predicted"/>
<evidence type="ECO:0000313" key="2">
    <source>
        <dbReference type="EMBL" id="RPA96189.1"/>
    </source>
</evidence>
<dbReference type="Pfam" id="PF22586">
    <property type="entry name" value="ANCHR-like_BBOX"/>
    <property type="match status" value="1"/>
</dbReference>